<dbReference type="NCBIfam" id="TIGR00055">
    <property type="entry name" value="uppS"/>
    <property type="match status" value="1"/>
</dbReference>
<dbReference type="GO" id="GO:0046872">
    <property type="term" value="F:metal ion binding"/>
    <property type="evidence" value="ECO:0007669"/>
    <property type="project" value="UniProtKB-KW"/>
</dbReference>
<dbReference type="PANTHER" id="PTHR10291:SF43">
    <property type="entry name" value="DEHYDRODOLICHYL DIPHOSPHATE SYNTHASE COMPLEX SUBUNIT DHDDS"/>
    <property type="match status" value="1"/>
</dbReference>
<dbReference type="GO" id="GO:0045547">
    <property type="term" value="F:ditrans,polycis-polyprenyl diphosphate synthase [(2E,6E)-farnesyl diphosphate specific] activity"/>
    <property type="evidence" value="ECO:0007669"/>
    <property type="project" value="TreeGrafter"/>
</dbReference>
<sequence length="313" mass="34620">MKLLVTAIITPDCSICRCATPITTQDFIYMFICALKMPMPHAAHCWLKARSNLAGMGRIRRLAGDIAYDLYGHRLSSSLPKAQLPKHVGVILDGNRRWAAGQGTSSSHGHRAGGKKIQEFLGWCEDIDIEVVTLWLLSTDNLSRSTDELSALVGIIENTVSELAECHRWVIHPVGALNLLPPHTAEVLRAAEESTADIAGIVVNVAVGYGGRREVVDAVKSLLLEQSAEGKSLDEVAASIDVEHIAAHLYTKGQPDPDLVIRTSGEQRLSGFLLWQSAHSEFYFCEAYWPNFRKIDFLRALRSYTARNRRFGN</sequence>
<evidence type="ECO:0000256" key="1">
    <source>
        <dbReference type="ARBA" id="ARBA00001946"/>
    </source>
</evidence>
<accession>A0A6J5YQV8</accession>
<evidence type="ECO:0000256" key="3">
    <source>
        <dbReference type="ARBA" id="ARBA00022723"/>
    </source>
</evidence>
<name>A0A6J5YQV8_9ZZZZ</name>
<gene>
    <name evidence="5" type="ORF">UFOPK3770_00202</name>
</gene>
<dbReference type="Pfam" id="PF01255">
    <property type="entry name" value="Prenyltransf"/>
    <property type="match status" value="1"/>
</dbReference>
<dbReference type="CDD" id="cd00475">
    <property type="entry name" value="Cis_IPPS"/>
    <property type="match status" value="1"/>
</dbReference>
<dbReference type="GO" id="GO:0016094">
    <property type="term" value="P:polyprenol biosynthetic process"/>
    <property type="evidence" value="ECO:0007669"/>
    <property type="project" value="TreeGrafter"/>
</dbReference>
<dbReference type="InterPro" id="IPR036424">
    <property type="entry name" value="UPP_synth-like_sf"/>
</dbReference>
<organism evidence="5">
    <name type="scientific">freshwater metagenome</name>
    <dbReference type="NCBI Taxonomy" id="449393"/>
    <lineage>
        <taxon>unclassified sequences</taxon>
        <taxon>metagenomes</taxon>
        <taxon>ecological metagenomes</taxon>
    </lineage>
</organism>
<dbReference type="GO" id="GO:0033850">
    <property type="term" value="F:Z-farnesyl diphosphate synthase activity"/>
    <property type="evidence" value="ECO:0007669"/>
    <property type="project" value="TreeGrafter"/>
</dbReference>
<keyword evidence="3" id="KW-0479">Metal-binding</keyword>
<protein>
    <submittedName>
        <fullName evidence="5">Unannotated protein</fullName>
    </submittedName>
</protein>
<dbReference type="Gene3D" id="3.40.1180.10">
    <property type="entry name" value="Decaprenyl diphosphate synthase-like"/>
    <property type="match status" value="1"/>
</dbReference>
<keyword evidence="4" id="KW-0460">Magnesium</keyword>
<dbReference type="HAMAP" id="MF_01139">
    <property type="entry name" value="ISPT"/>
    <property type="match status" value="1"/>
</dbReference>
<dbReference type="InterPro" id="IPR001441">
    <property type="entry name" value="UPP_synth-like"/>
</dbReference>
<dbReference type="PROSITE" id="PS01066">
    <property type="entry name" value="UPP_SYNTHASE"/>
    <property type="match status" value="1"/>
</dbReference>
<proteinExistence type="inferred from homology"/>
<dbReference type="NCBIfam" id="NF011403">
    <property type="entry name" value="PRK14828.1"/>
    <property type="match status" value="1"/>
</dbReference>
<dbReference type="FunFam" id="3.40.1180.10:FF:000003">
    <property type="entry name" value="Isoprenyl transferase 2"/>
    <property type="match status" value="1"/>
</dbReference>
<evidence type="ECO:0000256" key="4">
    <source>
        <dbReference type="ARBA" id="ARBA00022842"/>
    </source>
</evidence>
<keyword evidence="2" id="KW-0808">Transferase</keyword>
<dbReference type="GO" id="GO:0005886">
    <property type="term" value="C:plasma membrane"/>
    <property type="evidence" value="ECO:0007669"/>
    <property type="project" value="TreeGrafter"/>
</dbReference>
<dbReference type="SUPFAM" id="SSF64005">
    <property type="entry name" value="Undecaprenyl diphosphate synthase"/>
    <property type="match status" value="1"/>
</dbReference>
<reference evidence="5" key="1">
    <citation type="submission" date="2020-05" db="EMBL/GenBank/DDBJ databases">
        <authorList>
            <person name="Chiriac C."/>
            <person name="Salcher M."/>
            <person name="Ghai R."/>
            <person name="Kavagutti S V."/>
        </authorList>
    </citation>
    <scope>NUCLEOTIDE SEQUENCE</scope>
</reference>
<dbReference type="PANTHER" id="PTHR10291">
    <property type="entry name" value="DEHYDRODOLICHYL DIPHOSPHATE SYNTHASE FAMILY MEMBER"/>
    <property type="match status" value="1"/>
</dbReference>
<evidence type="ECO:0000313" key="5">
    <source>
        <dbReference type="EMBL" id="CAB4331302.1"/>
    </source>
</evidence>
<evidence type="ECO:0000256" key="2">
    <source>
        <dbReference type="ARBA" id="ARBA00022679"/>
    </source>
</evidence>
<comment type="cofactor">
    <cofactor evidence="1">
        <name>Mg(2+)</name>
        <dbReference type="ChEBI" id="CHEBI:18420"/>
    </cofactor>
</comment>
<dbReference type="EMBL" id="CAESAJ010000010">
    <property type="protein sequence ID" value="CAB4331302.1"/>
    <property type="molecule type" value="Genomic_DNA"/>
</dbReference>
<dbReference type="InterPro" id="IPR018520">
    <property type="entry name" value="UPP_synth-like_CS"/>
</dbReference>
<dbReference type="AlphaFoldDB" id="A0A6J5YQV8"/>